<accession>A0A1R3GBZ2</accession>
<dbReference type="AlphaFoldDB" id="A0A1R3GBZ2"/>
<gene>
    <name evidence="2" type="ORF">COLO4_35909</name>
</gene>
<comment type="caution">
    <text evidence="2">The sequence shown here is derived from an EMBL/GenBank/DDBJ whole genome shotgun (WGS) entry which is preliminary data.</text>
</comment>
<feature type="signal peptide" evidence="1">
    <location>
        <begin position="1"/>
        <end position="25"/>
    </location>
</feature>
<sequence>MEGELGYAGLVIFFCLKWKVSWVMSVEDIVGYRVAYWCKAKWANNVVSVVDYLRGPECVHVVANGVTRGPHVEWLSLVEVPCRFRQIMYQIEGFTKNISRWEVKHVLIREVNGVVDGLAKLSVDKGTAILTTFD</sequence>
<evidence type="ECO:0000256" key="1">
    <source>
        <dbReference type="SAM" id="SignalP"/>
    </source>
</evidence>
<evidence type="ECO:0000313" key="3">
    <source>
        <dbReference type="Proteomes" id="UP000187203"/>
    </source>
</evidence>
<name>A0A1R3GBZ2_9ROSI</name>
<feature type="chain" id="PRO_5012865000" evidence="1">
    <location>
        <begin position="26"/>
        <end position="134"/>
    </location>
</feature>
<reference evidence="3" key="1">
    <citation type="submission" date="2013-09" db="EMBL/GenBank/DDBJ databases">
        <title>Corchorus olitorius genome sequencing.</title>
        <authorList>
            <person name="Alam M."/>
            <person name="Haque M.S."/>
            <person name="Islam M.S."/>
            <person name="Emdad E.M."/>
            <person name="Islam M.M."/>
            <person name="Ahmed B."/>
            <person name="Halim A."/>
            <person name="Hossen Q.M.M."/>
            <person name="Hossain M.Z."/>
            <person name="Ahmed R."/>
            <person name="Khan M.M."/>
            <person name="Islam R."/>
            <person name="Rashid M.M."/>
            <person name="Khan S.A."/>
            <person name="Rahman M.S."/>
            <person name="Alam M."/>
            <person name="Yahiya A.S."/>
            <person name="Khan M.S."/>
            <person name="Azam M.S."/>
            <person name="Haque T."/>
            <person name="Lashkar M.Z.H."/>
            <person name="Akhand A.I."/>
            <person name="Morshed G."/>
            <person name="Roy S."/>
            <person name="Uddin K.S."/>
            <person name="Rabeya T."/>
            <person name="Hossain A.S."/>
            <person name="Chowdhury A."/>
            <person name="Snigdha A.R."/>
            <person name="Mortoza M.S."/>
            <person name="Matin S.A."/>
            <person name="Hoque S.M.E."/>
            <person name="Islam M.K."/>
            <person name="Roy D.K."/>
            <person name="Haider R."/>
            <person name="Moosa M.M."/>
            <person name="Elias S.M."/>
            <person name="Hasan A.M."/>
            <person name="Jahan S."/>
            <person name="Shafiuddin M."/>
            <person name="Mahmood N."/>
            <person name="Shommy N.S."/>
        </authorList>
    </citation>
    <scope>NUCLEOTIDE SEQUENCE [LARGE SCALE GENOMIC DNA]</scope>
    <source>
        <strain evidence="3">cv. O-4</strain>
    </source>
</reference>
<dbReference type="Proteomes" id="UP000187203">
    <property type="component" value="Unassembled WGS sequence"/>
</dbReference>
<protein>
    <submittedName>
        <fullName evidence="2">Protein SCARECROW-like protein</fullName>
    </submittedName>
</protein>
<proteinExistence type="predicted"/>
<keyword evidence="1" id="KW-0732">Signal</keyword>
<evidence type="ECO:0000313" key="2">
    <source>
        <dbReference type="EMBL" id="OMO55614.1"/>
    </source>
</evidence>
<organism evidence="2 3">
    <name type="scientific">Corchorus olitorius</name>
    <dbReference type="NCBI Taxonomy" id="93759"/>
    <lineage>
        <taxon>Eukaryota</taxon>
        <taxon>Viridiplantae</taxon>
        <taxon>Streptophyta</taxon>
        <taxon>Embryophyta</taxon>
        <taxon>Tracheophyta</taxon>
        <taxon>Spermatophyta</taxon>
        <taxon>Magnoliopsida</taxon>
        <taxon>eudicotyledons</taxon>
        <taxon>Gunneridae</taxon>
        <taxon>Pentapetalae</taxon>
        <taxon>rosids</taxon>
        <taxon>malvids</taxon>
        <taxon>Malvales</taxon>
        <taxon>Malvaceae</taxon>
        <taxon>Grewioideae</taxon>
        <taxon>Apeibeae</taxon>
        <taxon>Corchorus</taxon>
    </lineage>
</organism>
<keyword evidence="3" id="KW-1185">Reference proteome</keyword>
<dbReference type="EMBL" id="AWUE01022909">
    <property type="protein sequence ID" value="OMO55614.1"/>
    <property type="molecule type" value="Genomic_DNA"/>
</dbReference>